<accession>A0A834IBH5</accession>
<feature type="compositionally biased region" description="Polar residues" evidence="1">
    <location>
        <begin position="60"/>
        <end position="70"/>
    </location>
</feature>
<evidence type="ECO:0000313" key="3">
    <source>
        <dbReference type="EMBL" id="KAF7274958.1"/>
    </source>
</evidence>
<evidence type="ECO:0000313" key="4">
    <source>
        <dbReference type="Proteomes" id="UP000625711"/>
    </source>
</evidence>
<name>A0A834IBH5_RHYFE</name>
<organism evidence="3 4">
    <name type="scientific">Rhynchophorus ferrugineus</name>
    <name type="common">Red palm weevil</name>
    <name type="synonym">Curculio ferrugineus</name>
    <dbReference type="NCBI Taxonomy" id="354439"/>
    <lineage>
        <taxon>Eukaryota</taxon>
        <taxon>Metazoa</taxon>
        <taxon>Ecdysozoa</taxon>
        <taxon>Arthropoda</taxon>
        <taxon>Hexapoda</taxon>
        <taxon>Insecta</taxon>
        <taxon>Pterygota</taxon>
        <taxon>Neoptera</taxon>
        <taxon>Endopterygota</taxon>
        <taxon>Coleoptera</taxon>
        <taxon>Polyphaga</taxon>
        <taxon>Cucujiformia</taxon>
        <taxon>Curculionidae</taxon>
        <taxon>Dryophthorinae</taxon>
        <taxon>Rhynchophorus</taxon>
    </lineage>
</organism>
<reference evidence="3" key="1">
    <citation type="submission" date="2020-08" db="EMBL/GenBank/DDBJ databases">
        <title>Genome sequencing and assembly of the red palm weevil Rhynchophorus ferrugineus.</title>
        <authorList>
            <person name="Dias G.B."/>
            <person name="Bergman C.M."/>
            <person name="Manee M."/>
        </authorList>
    </citation>
    <scope>NUCLEOTIDE SEQUENCE</scope>
    <source>
        <strain evidence="3">AA-2017</strain>
        <tissue evidence="3">Whole larva</tissue>
    </source>
</reference>
<dbReference type="AlphaFoldDB" id="A0A834IBH5"/>
<dbReference type="EMBL" id="JAACXV010011722">
    <property type="protein sequence ID" value="KAF7274958.1"/>
    <property type="molecule type" value="Genomic_DNA"/>
</dbReference>
<evidence type="ECO:0000256" key="1">
    <source>
        <dbReference type="SAM" id="MobiDB-lite"/>
    </source>
</evidence>
<protein>
    <recommendedName>
        <fullName evidence="5">Secreted protein</fullName>
    </recommendedName>
</protein>
<gene>
    <name evidence="3" type="ORF">GWI33_012378</name>
</gene>
<feature type="region of interest" description="Disordered" evidence="1">
    <location>
        <begin position="39"/>
        <end position="70"/>
    </location>
</feature>
<evidence type="ECO:0008006" key="5">
    <source>
        <dbReference type="Google" id="ProtNLM"/>
    </source>
</evidence>
<evidence type="ECO:0000256" key="2">
    <source>
        <dbReference type="SAM" id="SignalP"/>
    </source>
</evidence>
<feature type="chain" id="PRO_5032527526" description="Secreted protein" evidence="2">
    <location>
        <begin position="19"/>
        <end position="70"/>
    </location>
</feature>
<feature type="signal peptide" evidence="2">
    <location>
        <begin position="1"/>
        <end position="18"/>
    </location>
</feature>
<sequence>MFHIKRVSVTSFLSVATAFQLHFIISGANVQKIQNALERRTTYRSTPSSTDAPNPENETRNLINQSNAIR</sequence>
<keyword evidence="2" id="KW-0732">Signal</keyword>
<keyword evidence="4" id="KW-1185">Reference proteome</keyword>
<comment type="caution">
    <text evidence="3">The sequence shown here is derived from an EMBL/GenBank/DDBJ whole genome shotgun (WGS) entry which is preliminary data.</text>
</comment>
<dbReference type="Proteomes" id="UP000625711">
    <property type="component" value="Unassembled WGS sequence"/>
</dbReference>
<proteinExistence type="predicted"/>